<dbReference type="RefSeq" id="WP_221312445.1">
    <property type="nucleotide sequence ID" value="NZ_JACHIP010000001.1"/>
</dbReference>
<sequence length="172" mass="19160">MQRSSRQNPIQISEHNSRGFDRRGSRAVCSDPIVGAILSGWRYDLSALSPAMRKDYDQHMAECAHCRSKQRMHRTVDVLLISVSTLSIVAFFLAAVVMHHVEAITHIPQVHVHLLHAAVYISLEAVAIAGLFFSTLLWILVAIATPLPGFLGAVLQQRIPEDLRQRFSKDAA</sequence>
<reference evidence="3 4" key="1">
    <citation type="submission" date="2020-08" db="EMBL/GenBank/DDBJ databases">
        <title>Genomic Encyclopedia of Type Strains, Phase IV (KMG-V): Genome sequencing to study the core and pangenomes of soil and plant-associated prokaryotes.</title>
        <authorList>
            <person name="Whitman W."/>
        </authorList>
    </citation>
    <scope>NUCLEOTIDE SEQUENCE [LARGE SCALE GENOMIC DNA]</scope>
    <source>
        <strain evidence="3 4">M8UP14</strain>
    </source>
</reference>
<evidence type="ECO:0000313" key="3">
    <source>
        <dbReference type="EMBL" id="MBB5055931.1"/>
    </source>
</evidence>
<protein>
    <submittedName>
        <fullName evidence="3">Uncharacterized protein</fullName>
    </submittedName>
</protein>
<keyword evidence="2" id="KW-0812">Transmembrane</keyword>
<accession>A0A7W7ZAS0</accession>
<evidence type="ECO:0000256" key="2">
    <source>
        <dbReference type="SAM" id="Phobius"/>
    </source>
</evidence>
<feature type="region of interest" description="Disordered" evidence="1">
    <location>
        <begin position="1"/>
        <end position="23"/>
    </location>
</feature>
<dbReference type="AlphaFoldDB" id="A0A7W7ZAS0"/>
<organism evidence="3 4">
    <name type="scientific">Granulicella aggregans</name>
    <dbReference type="NCBI Taxonomy" id="474949"/>
    <lineage>
        <taxon>Bacteria</taxon>
        <taxon>Pseudomonadati</taxon>
        <taxon>Acidobacteriota</taxon>
        <taxon>Terriglobia</taxon>
        <taxon>Terriglobales</taxon>
        <taxon>Acidobacteriaceae</taxon>
        <taxon>Granulicella</taxon>
    </lineage>
</organism>
<comment type="caution">
    <text evidence="3">The sequence shown here is derived from an EMBL/GenBank/DDBJ whole genome shotgun (WGS) entry which is preliminary data.</text>
</comment>
<dbReference type="EMBL" id="JACHIP010000001">
    <property type="protein sequence ID" value="MBB5055931.1"/>
    <property type="molecule type" value="Genomic_DNA"/>
</dbReference>
<feature type="transmembrane region" description="Helical" evidence="2">
    <location>
        <begin position="78"/>
        <end position="98"/>
    </location>
</feature>
<keyword evidence="2" id="KW-1133">Transmembrane helix</keyword>
<keyword evidence="4" id="KW-1185">Reference proteome</keyword>
<dbReference type="Proteomes" id="UP000540989">
    <property type="component" value="Unassembled WGS sequence"/>
</dbReference>
<evidence type="ECO:0000313" key="4">
    <source>
        <dbReference type="Proteomes" id="UP000540989"/>
    </source>
</evidence>
<dbReference type="Gene3D" id="1.10.10.1320">
    <property type="entry name" value="Anti-sigma factor, zinc-finger domain"/>
    <property type="match status" value="1"/>
</dbReference>
<feature type="transmembrane region" description="Helical" evidence="2">
    <location>
        <begin position="118"/>
        <end position="141"/>
    </location>
</feature>
<keyword evidence="2" id="KW-0472">Membrane</keyword>
<name>A0A7W7ZAS0_9BACT</name>
<proteinExistence type="predicted"/>
<evidence type="ECO:0000256" key="1">
    <source>
        <dbReference type="SAM" id="MobiDB-lite"/>
    </source>
</evidence>
<dbReference type="InterPro" id="IPR041916">
    <property type="entry name" value="Anti_sigma_zinc_sf"/>
</dbReference>
<feature type="compositionally biased region" description="Polar residues" evidence="1">
    <location>
        <begin position="1"/>
        <end position="14"/>
    </location>
</feature>
<gene>
    <name evidence="3" type="ORF">HDF16_000600</name>
</gene>